<reference evidence="2" key="3">
    <citation type="submission" date="2025-09" db="UniProtKB">
        <authorList>
            <consortium name="Ensembl"/>
        </authorList>
    </citation>
    <scope>IDENTIFICATION</scope>
</reference>
<feature type="compositionally biased region" description="Basic and acidic residues" evidence="1">
    <location>
        <begin position="238"/>
        <end position="251"/>
    </location>
</feature>
<feature type="region of interest" description="Disordered" evidence="1">
    <location>
        <begin position="588"/>
        <end position="622"/>
    </location>
</feature>
<protein>
    <submittedName>
        <fullName evidence="2">Holliday junction recognition protein</fullName>
    </submittedName>
</protein>
<dbReference type="Ensembl" id="ENSMODT00000061970.1">
    <property type="protein sequence ID" value="ENSMODP00000051297.1"/>
    <property type="gene ID" value="ENSMODG00000043012.1"/>
</dbReference>
<dbReference type="InParanoid" id="A0A5F8GUW8"/>
<feature type="region of interest" description="Disordered" evidence="1">
    <location>
        <begin position="1"/>
        <end position="44"/>
    </location>
</feature>
<dbReference type="STRING" id="13616.ENSMODP00000051297"/>
<dbReference type="PANTHER" id="PTHR15992:SF5">
    <property type="entry name" value="HOLLIDAY JUNCTION RECOGNITION PROTEIN"/>
    <property type="match status" value="1"/>
</dbReference>
<name>A0A5F8GUW8_MONDO</name>
<feature type="region of interest" description="Disordered" evidence="1">
    <location>
        <begin position="671"/>
        <end position="692"/>
    </location>
</feature>
<feature type="region of interest" description="Disordered" evidence="1">
    <location>
        <begin position="238"/>
        <end position="283"/>
    </location>
</feature>
<evidence type="ECO:0000256" key="1">
    <source>
        <dbReference type="SAM" id="MobiDB-lite"/>
    </source>
</evidence>
<dbReference type="AlphaFoldDB" id="A0A5F8GUW8"/>
<proteinExistence type="predicted"/>
<dbReference type="Proteomes" id="UP000002280">
    <property type="component" value="Chromosome 2"/>
</dbReference>
<sequence length="732" mass="79900">MELLTSPGGAGGRSSTNESGGSGRRAGRQCPMAEGGAEQAHALGPGSRGCCSSSIANSGLSLSPSMVGSNTRQRQQLLQKLQTSNQRFTQLMGALVAKYDRPFEEDKLVHIATLTYRAPEGLKLWGGKRVTQRIFQSIQMNLEEEGYLSDGATQRTRCSALNKLPQRPGCLAQRDAESNGVDATLVQRNDIHLKKNDSLPSLPERELYKDCLTRVDVILEDDHPRLITFDSFSRRKDRNAPCDFSPEEKAKPVLGDGANSPWRTSARPPEPPSGLRGPQDTRVMPASHNGSLLARRRALWGESPWGDEDSALDITLGDVYAEMLYSLCKCLPSQKVGLVSTNKYISKGWFAKKRRLNITFMMENSFLKMHKKVHIMPGEKNSLVCRKEDKAVFVPRSGAAGGVKDLESLAPGPTCFQGVSSPVEALRGRLHKLSTCESPSKTGDARRALPRPQAQVAPGLSLPPSLTSAKDRFYPSQQVAPGGDILLQGRHLYRSFVPLSSLQTPKKFPVPCDRLCLEQSTSDASEARLKTVFPRNQVTKAKKSLLFGSDQTPCKAQDTIDCMFDTYSQETSRWAQELLFLKKSGQQSKGLPQSKCKYSLESLGPKDGPPEPQKAATPVGFARSSPCKTALPGAMLKGDFSSPTKRRKVSSFQTWDCFSSSKTRDLATLDGRRPPIGSGDSPRGTFATSRQSGARPFYQGVACESSAQVPSWRASATSFVRPKHSFALLSLG</sequence>
<evidence type="ECO:0000313" key="3">
    <source>
        <dbReference type="Proteomes" id="UP000002280"/>
    </source>
</evidence>
<accession>A0A5F8GUW8</accession>
<reference evidence="2 3" key="1">
    <citation type="journal article" date="2007" name="Nature">
        <title>Genome of the marsupial Monodelphis domestica reveals innovation in non-coding sequences.</title>
        <authorList>
            <person name="Mikkelsen T.S."/>
            <person name="Wakefield M.J."/>
            <person name="Aken B."/>
            <person name="Amemiya C.T."/>
            <person name="Chang J.L."/>
            <person name="Duke S."/>
            <person name="Garber M."/>
            <person name="Gentles A.J."/>
            <person name="Goodstadt L."/>
            <person name="Heger A."/>
            <person name="Jurka J."/>
            <person name="Kamal M."/>
            <person name="Mauceli E."/>
            <person name="Searle S.M."/>
            <person name="Sharpe T."/>
            <person name="Baker M.L."/>
            <person name="Batzer M.A."/>
            <person name="Benos P.V."/>
            <person name="Belov K."/>
            <person name="Clamp M."/>
            <person name="Cook A."/>
            <person name="Cuff J."/>
            <person name="Das R."/>
            <person name="Davidow L."/>
            <person name="Deakin J.E."/>
            <person name="Fazzari M.J."/>
            <person name="Glass J.L."/>
            <person name="Grabherr M."/>
            <person name="Greally J.M."/>
            <person name="Gu W."/>
            <person name="Hore T.A."/>
            <person name="Huttley G.A."/>
            <person name="Kleber M."/>
            <person name="Jirtle R.L."/>
            <person name="Koina E."/>
            <person name="Lee J.T."/>
            <person name="Mahony S."/>
            <person name="Marra M.A."/>
            <person name="Miller R.D."/>
            <person name="Nicholls R.D."/>
            <person name="Oda M."/>
            <person name="Papenfuss A.T."/>
            <person name="Parra Z.E."/>
            <person name="Pollock D.D."/>
            <person name="Ray D.A."/>
            <person name="Schein J.E."/>
            <person name="Speed T.P."/>
            <person name="Thompson K."/>
            <person name="VandeBerg J.L."/>
            <person name="Wade C.M."/>
            <person name="Walker J.A."/>
            <person name="Waters P.D."/>
            <person name="Webber C."/>
            <person name="Weidman J.R."/>
            <person name="Xie X."/>
            <person name="Zody M.C."/>
            <person name="Baldwin J."/>
            <person name="Abdouelleil A."/>
            <person name="Abdulkadir J."/>
            <person name="Abebe A."/>
            <person name="Abera B."/>
            <person name="Abreu J."/>
            <person name="Acer S.C."/>
            <person name="Aftuck L."/>
            <person name="Alexander A."/>
            <person name="An P."/>
            <person name="Anderson E."/>
            <person name="Anderson S."/>
            <person name="Arachi H."/>
            <person name="Azer M."/>
            <person name="Bachantsang P."/>
            <person name="Barry A."/>
            <person name="Bayul T."/>
            <person name="Berlin A."/>
            <person name="Bessette D."/>
            <person name="Bloom T."/>
            <person name="Bloom T."/>
            <person name="Boguslavskiy L."/>
            <person name="Bonnet C."/>
            <person name="Boukhgalter B."/>
            <person name="Bourzgui I."/>
            <person name="Brown A."/>
            <person name="Cahill P."/>
            <person name="Channer S."/>
            <person name="Cheshatsang Y."/>
            <person name="Chuda L."/>
            <person name="Citroen M."/>
            <person name="Collymore A."/>
            <person name="Cooke P."/>
            <person name="Costello M."/>
            <person name="D'Aco K."/>
            <person name="Daza R."/>
            <person name="De Haan G."/>
            <person name="DeGray S."/>
            <person name="DeMaso C."/>
            <person name="Dhargay N."/>
            <person name="Dooley K."/>
            <person name="Dooley E."/>
            <person name="Doricent M."/>
            <person name="Dorje P."/>
            <person name="Dorjee K."/>
            <person name="Dupes A."/>
            <person name="Elong R."/>
            <person name="Falk J."/>
            <person name="Farina A."/>
            <person name="Faro S."/>
            <person name="Ferguson D."/>
            <person name="Fisher S."/>
            <person name="Foley C.D."/>
            <person name="Franke A."/>
            <person name="Friedrich D."/>
            <person name="Gadbois L."/>
            <person name="Gearin G."/>
            <person name="Gearin C.R."/>
            <person name="Giannoukos G."/>
            <person name="Goode T."/>
            <person name="Graham J."/>
            <person name="Grandbois E."/>
            <person name="Grewal S."/>
            <person name="Gyaltsen K."/>
            <person name="Hafez N."/>
            <person name="Hagos B."/>
            <person name="Hall J."/>
            <person name="Henson C."/>
            <person name="Hollinger A."/>
            <person name="Honan T."/>
            <person name="Huard M.D."/>
            <person name="Hughes L."/>
            <person name="Hurhula B."/>
            <person name="Husby M.E."/>
            <person name="Kamat A."/>
            <person name="Kanga B."/>
            <person name="Kashin S."/>
            <person name="Khazanovich D."/>
            <person name="Kisner P."/>
            <person name="Lance K."/>
            <person name="Lara M."/>
            <person name="Lee W."/>
            <person name="Lennon N."/>
            <person name="Letendre F."/>
            <person name="LeVine R."/>
            <person name="Lipovsky A."/>
            <person name="Liu X."/>
            <person name="Liu J."/>
            <person name="Liu S."/>
            <person name="Lokyitsang T."/>
            <person name="Lokyitsang Y."/>
            <person name="Lubonja R."/>
            <person name="Lui A."/>
            <person name="MacDonald P."/>
            <person name="Magnisalis V."/>
            <person name="Maru K."/>
            <person name="Matthews C."/>
            <person name="McCusker W."/>
            <person name="McDonough S."/>
            <person name="Mehta T."/>
            <person name="Meldrim J."/>
            <person name="Meneus L."/>
            <person name="Mihai O."/>
            <person name="Mihalev A."/>
            <person name="Mihova T."/>
            <person name="Mittelman R."/>
            <person name="Mlenga V."/>
            <person name="Montmayeur A."/>
            <person name="Mulrain L."/>
            <person name="Navidi A."/>
            <person name="Naylor J."/>
            <person name="Negash T."/>
            <person name="Nguyen T."/>
            <person name="Nguyen N."/>
            <person name="Nicol R."/>
            <person name="Norbu C."/>
            <person name="Norbu N."/>
            <person name="Novod N."/>
            <person name="O'Neill B."/>
            <person name="Osman S."/>
            <person name="Markiewicz E."/>
            <person name="Oyono O.L."/>
            <person name="Patti C."/>
            <person name="Phunkhang P."/>
            <person name="Pierre F."/>
            <person name="Priest M."/>
            <person name="Raghuraman S."/>
            <person name="Rege F."/>
            <person name="Reyes R."/>
            <person name="Rise C."/>
            <person name="Rogov P."/>
            <person name="Ross K."/>
            <person name="Ryan E."/>
            <person name="Settipalli S."/>
            <person name="Shea T."/>
            <person name="Sherpa N."/>
            <person name="Shi L."/>
            <person name="Shih D."/>
            <person name="Sparrow T."/>
            <person name="Spaulding J."/>
            <person name="Stalker J."/>
            <person name="Stange-Thomann N."/>
            <person name="Stavropoulos S."/>
            <person name="Stone C."/>
            <person name="Strader C."/>
            <person name="Tesfaye S."/>
            <person name="Thomson T."/>
            <person name="Thoulutsang Y."/>
            <person name="Thoulutsang D."/>
            <person name="Topham K."/>
            <person name="Topping I."/>
            <person name="Tsamla T."/>
            <person name="Vassiliev H."/>
            <person name="Vo A."/>
            <person name="Wangchuk T."/>
            <person name="Wangdi T."/>
            <person name="Weiand M."/>
            <person name="Wilkinson J."/>
            <person name="Wilson A."/>
            <person name="Yadav S."/>
            <person name="Young G."/>
            <person name="Yu Q."/>
            <person name="Zembek L."/>
            <person name="Zhong D."/>
            <person name="Zimmer A."/>
            <person name="Zwirko Z."/>
            <person name="Jaffe D.B."/>
            <person name="Alvarez P."/>
            <person name="Brockman W."/>
            <person name="Butler J."/>
            <person name="Chin C."/>
            <person name="Gnerre S."/>
            <person name="MacCallum I."/>
            <person name="Graves J.A."/>
            <person name="Ponting C.P."/>
            <person name="Breen M."/>
            <person name="Samollow P.B."/>
            <person name="Lander E.S."/>
            <person name="Lindblad-Toh K."/>
        </authorList>
    </citation>
    <scope>NUCLEOTIDE SEQUENCE [LARGE SCALE GENOMIC DNA]</scope>
</reference>
<reference evidence="2" key="2">
    <citation type="submission" date="2025-08" db="UniProtKB">
        <authorList>
            <consortium name="Ensembl"/>
        </authorList>
    </citation>
    <scope>IDENTIFICATION</scope>
</reference>
<evidence type="ECO:0000313" key="2">
    <source>
        <dbReference type="Ensembl" id="ENSMODP00000051297.1"/>
    </source>
</evidence>
<keyword evidence="3" id="KW-1185">Reference proteome</keyword>
<organism evidence="2 3">
    <name type="scientific">Monodelphis domestica</name>
    <name type="common">Gray short-tailed opossum</name>
    <dbReference type="NCBI Taxonomy" id="13616"/>
    <lineage>
        <taxon>Eukaryota</taxon>
        <taxon>Metazoa</taxon>
        <taxon>Chordata</taxon>
        <taxon>Craniata</taxon>
        <taxon>Vertebrata</taxon>
        <taxon>Euteleostomi</taxon>
        <taxon>Mammalia</taxon>
        <taxon>Metatheria</taxon>
        <taxon>Didelphimorphia</taxon>
        <taxon>Didelphidae</taxon>
        <taxon>Monodelphis</taxon>
    </lineage>
</organism>
<dbReference type="GeneTree" id="ENSGT00390000005575"/>
<dbReference type="PANTHER" id="PTHR15992">
    <property type="entry name" value="HOLLIDAY JUNCTION RECOGNITION PROTEIN"/>
    <property type="match status" value="1"/>
</dbReference>
<dbReference type="Bgee" id="ENSMODG00000043012">
    <property type="expression patterns" value="Expressed in hindlimb bud and 14 other cell types or tissues"/>
</dbReference>
<feature type="region of interest" description="Disordered" evidence="1">
    <location>
        <begin position="437"/>
        <end position="460"/>
    </location>
</feature>
<dbReference type="OMA" id="YISKGWF"/>
<dbReference type="Gene3D" id="6.10.250.2320">
    <property type="match status" value="1"/>
</dbReference>